<protein>
    <recommendedName>
        <fullName evidence="9">Mitochondrial pyruvate carrier</fullName>
    </recommendedName>
</protein>
<dbReference type="Pfam" id="PF03650">
    <property type="entry name" value="MPC"/>
    <property type="match status" value="2"/>
</dbReference>
<keyword evidence="8" id="KW-0472">Membrane</keyword>
<evidence type="ECO:0000313" key="12">
    <source>
        <dbReference type="Proteomes" id="UP001188597"/>
    </source>
</evidence>
<evidence type="ECO:0000256" key="6">
    <source>
        <dbReference type="ARBA" id="ARBA00022989"/>
    </source>
</evidence>
<feature type="signal peptide" evidence="10">
    <location>
        <begin position="1"/>
        <end position="38"/>
    </location>
</feature>
<reference evidence="11" key="1">
    <citation type="submission" date="2022-12" db="EMBL/GenBank/DDBJ databases">
        <title>Draft genome assemblies for two species of Escallonia (Escalloniales).</title>
        <authorList>
            <person name="Chanderbali A."/>
            <person name="Dervinis C."/>
            <person name="Anghel I."/>
            <person name="Soltis D."/>
            <person name="Soltis P."/>
            <person name="Zapata F."/>
        </authorList>
    </citation>
    <scope>NUCLEOTIDE SEQUENCE</scope>
    <source>
        <strain evidence="11">UCBG64.0493</strain>
        <tissue evidence="11">Leaf</tissue>
    </source>
</reference>
<comment type="similarity">
    <text evidence="2 9">Belongs to the mitochondrial pyruvate carrier (MPC) (TC 2.A.105) family.</text>
</comment>
<evidence type="ECO:0000256" key="10">
    <source>
        <dbReference type="SAM" id="SignalP"/>
    </source>
</evidence>
<evidence type="ECO:0000313" key="11">
    <source>
        <dbReference type="EMBL" id="KAK3043297.1"/>
    </source>
</evidence>
<keyword evidence="12" id="KW-1185">Reference proteome</keyword>
<dbReference type="InterPro" id="IPR005336">
    <property type="entry name" value="MPC"/>
</dbReference>
<keyword evidence="5 9" id="KW-0999">Mitochondrion inner membrane</keyword>
<keyword evidence="6" id="KW-1133">Transmembrane helix</keyword>
<dbReference type="AlphaFoldDB" id="A0AA88XAW4"/>
<name>A0AA88XAW4_9ASTE</name>
<evidence type="ECO:0000256" key="3">
    <source>
        <dbReference type="ARBA" id="ARBA00022448"/>
    </source>
</evidence>
<evidence type="ECO:0000256" key="8">
    <source>
        <dbReference type="ARBA" id="ARBA00023136"/>
    </source>
</evidence>
<keyword evidence="7 9" id="KW-0496">Mitochondrion</keyword>
<dbReference type="GO" id="GO:0005743">
    <property type="term" value="C:mitochondrial inner membrane"/>
    <property type="evidence" value="ECO:0007669"/>
    <property type="project" value="UniProtKB-SubCell"/>
</dbReference>
<evidence type="ECO:0000256" key="1">
    <source>
        <dbReference type="ARBA" id="ARBA00004448"/>
    </source>
</evidence>
<dbReference type="GO" id="GO:0006850">
    <property type="term" value="P:pyruvate import into mitochondria"/>
    <property type="evidence" value="ECO:0007669"/>
    <property type="project" value="InterPro"/>
</dbReference>
<keyword evidence="10" id="KW-0732">Signal</keyword>
<keyword evidence="3 9" id="KW-0813">Transport</keyword>
<dbReference type="Proteomes" id="UP001188597">
    <property type="component" value="Unassembled WGS sequence"/>
</dbReference>
<sequence length="384" mass="43193">MDSLCLVTQTFEKRCMSGFHMFTVWHICLSLMFDCVNASMAEVRMASFRAFLNSPVGPKTTHFWGPVSNWGLVVSGLMDTQKPPEMLSGNMTAAMCVFSASFMRFAWMVQPRNYLLLATHASNETVHPYLLARFAKVQWYCIRERGESKEDRGEDEGQNWQLRHYLLEGCTCSRRNTKLHLSDMLLYINLVMITFAGETELVFVTNITKSRQNCSISLVSTVSDDEPRLSSSAVLSVPPHGAAGNLWEVERNTGSSRTKKGTCVPGYWHQVKKEIGARLKGEEEAAEVRMASFRAFLNSPVGPKTTHFWGPVANWGFVVAGLVDTQKPPEMISGNMTAAMCVYSALFMRFAWMVQPRNYLLLACHASNETVQLYQLTRFAKAQG</sequence>
<dbReference type="EMBL" id="JAVXUP010000008">
    <property type="protein sequence ID" value="KAK3043297.1"/>
    <property type="molecule type" value="Genomic_DNA"/>
</dbReference>
<evidence type="ECO:0000256" key="9">
    <source>
        <dbReference type="RuleBase" id="RU363100"/>
    </source>
</evidence>
<comment type="caution">
    <text evidence="11">The sequence shown here is derived from an EMBL/GenBank/DDBJ whole genome shotgun (WGS) entry which is preliminary data.</text>
</comment>
<dbReference type="PANTHER" id="PTHR14154">
    <property type="entry name" value="UPF0041 BRAIN PROTEIN 44-RELATED"/>
    <property type="match status" value="1"/>
</dbReference>
<gene>
    <name evidence="11" type="ORF">RJ639_002540</name>
</gene>
<evidence type="ECO:0000256" key="2">
    <source>
        <dbReference type="ARBA" id="ARBA00006416"/>
    </source>
</evidence>
<evidence type="ECO:0000256" key="7">
    <source>
        <dbReference type="ARBA" id="ARBA00023128"/>
    </source>
</evidence>
<evidence type="ECO:0000256" key="5">
    <source>
        <dbReference type="ARBA" id="ARBA00022792"/>
    </source>
</evidence>
<organism evidence="11 12">
    <name type="scientific">Escallonia herrerae</name>
    <dbReference type="NCBI Taxonomy" id="1293975"/>
    <lineage>
        <taxon>Eukaryota</taxon>
        <taxon>Viridiplantae</taxon>
        <taxon>Streptophyta</taxon>
        <taxon>Embryophyta</taxon>
        <taxon>Tracheophyta</taxon>
        <taxon>Spermatophyta</taxon>
        <taxon>Magnoliopsida</taxon>
        <taxon>eudicotyledons</taxon>
        <taxon>Gunneridae</taxon>
        <taxon>Pentapetalae</taxon>
        <taxon>asterids</taxon>
        <taxon>campanulids</taxon>
        <taxon>Escalloniales</taxon>
        <taxon>Escalloniaceae</taxon>
        <taxon>Escallonia</taxon>
    </lineage>
</organism>
<comment type="function">
    <text evidence="9">Mediates the uptake of pyruvate into mitochondria.</text>
</comment>
<feature type="chain" id="PRO_5041670634" description="Mitochondrial pyruvate carrier" evidence="10">
    <location>
        <begin position="39"/>
        <end position="384"/>
    </location>
</feature>
<evidence type="ECO:0000256" key="4">
    <source>
        <dbReference type="ARBA" id="ARBA00022692"/>
    </source>
</evidence>
<comment type="subcellular location">
    <subcellularLocation>
        <location evidence="1 9">Mitochondrion inner membrane</location>
        <topology evidence="1 9">Multi-pass membrane protein</topology>
    </subcellularLocation>
</comment>
<proteinExistence type="inferred from homology"/>
<keyword evidence="4" id="KW-0812">Transmembrane</keyword>
<accession>A0AA88XAW4</accession>